<evidence type="ECO:0000256" key="2">
    <source>
        <dbReference type="ARBA" id="ARBA00008335"/>
    </source>
</evidence>
<dbReference type="Pfam" id="PF00083">
    <property type="entry name" value="Sugar_tr"/>
    <property type="match status" value="1"/>
</dbReference>
<reference evidence="9 10" key="1">
    <citation type="submission" date="2024-07" db="EMBL/GenBank/DDBJ databases">
        <title>Chromosome-level genome assembly of the water stick insect Ranatra chinensis (Heteroptera: Nepidae).</title>
        <authorList>
            <person name="Liu X."/>
        </authorList>
    </citation>
    <scope>NUCLEOTIDE SEQUENCE [LARGE SCALE GENOMIC DNA]</scope>
    <source>
        <strain evidence="9">Cailab_2021Rc</strain>
        <tissue evidence="9">Muscle</tissue>
    </source>
</reference>
<evidence type="ECO:0000313" key="9">
    <source>
        <dbReference type="EMBL" id="KAL1132273.1"/>
    </source>
</evidence>
<dbReference type="PANTHER" id="PTHR23511">
    <property type="entry name" value="SYNAPTIC VESICLE GLYCOPROTEIN 2"/>
    <property type="match status" value="1"/>
</dbReference>
<feature type="transmembrane region" description="Helical" evidence="7">
    <location>
        <begin position="40"/>
        <end position="58"/>
    </location>
</feature>
<keyword evidence="4 7" id="KW-0812">Transmembrane</keyword>
<dbReference type="PANTHER" id="PTHR23511:SF38">
    <property type="entry name" value="SYNAPTIC VESICLE 2-RELATED PROTEIN-LIKE PROTEIN"/>
    <property type="match status" value="1"/>
</dbReference>
<comment type="similarity">
    <text evidence="2">Belongs to the major facilitator superfamily.</text>
</comment>
<proteinExistence type="inferred from homology"/>
<feature type="transmembrane region" description="Helical" evidence="7">
    <location>
        <begin position="138"/>
        <end position="157"/>
    </location>
</feature>
<accession>A0ABD0YLX9</accession>
<evidence type="ECO:0000256" key="4">
    <source>
        <dbReference type="ARBA" id="ARBA00022692"/>
    </source>
</evidence>
<dbReference type="PROSITE" id="PS50850">
    <property type="entry name" value="MFS"/>
    <property type="match status" value="1"/>
</dbReference>
<comment type="caution">
    <text evidence="9">The sequence shown here is derived from an EMBL/GenBank/DDBJ whole genome shotgun (WGS) entry which is preliminary data.</text>
</comment>
<keyword evidence="6 7" id="KW-0472">Membrane</keyword>
<dbReference type="EMBL" id="JBFDAA010000005">
    <property type="protein sequence ID" value="KAL1132273.1"/>
    <property type="molecule type" value="Genomic_DNA"/>
</dbReference>
<evidence type="ECO:0000256" key="3">
    <source>
        <dbReference type="ARBA" id="ARBA00022448"/>
    </source>
</evidence>
<keyword evidence="3" id="KW-0813">Transport</keyword>
<dbReference type="InterPro" id="IPR036259">
    <property type="entry name" value="MFS_trans_sf"/>
</dbReference>
<dbReference type="SUPFAM" id="SSF103473">
    <property type="entry name" value="MFS general substrate transporter"/>
    <property type="match status" value="1"/>
</dbReference>
<gene>
    <name evidence="9" type="ORF">AAG570_010230</name>
</gene>
<dbReference type="InterPro" id="IPR005828">
    <property type="entry name" value="MFS_sugar_transport-like"/>
</dbReference>
<protein>
    <recommendedName>
        <fullName evidence="8">Major facilitator superfamily (MFS) profile domain-containing protein</fullName>
    </recommendedName>
</protein>
<evidence type="ECO:0000256" key="6">
    <source>
        <dbReference type="ARBA" id="ARBA00023136"/>
    </source>
</evidence>
<evidence type="ECO:0000256" key="5">
    <source>
        <dbReference type="ARBA" id="ARBA00022989"/>
    </source>
</evidence>
<dbReference type="AlphaFoldDB" id="A0ABD0YLX9"/>
<evidence type="ECO:0000259" key="8">
    <source>
        <dbReference type="PROSITE" id="PS50850"/>
    </source>
</evidence>
<dbReference type="GO" id="GO:0016020">
    <property type="term" value="C:membrane"/>
    <property type="evidence" value="ECO:0007669"/>
    <property type="project" value="UniProtKB-SubCell"/>
</dbReference>
<evidence type="ECO:0000256" key="1">
    <source>
        <dbReference type="ARBA" id="ARBA00004141"/>
    </source>
</evidence>
<dbReference type="Gene3D" id="1.20.1250.20">
    <property type="entry name" value="MFS general substrate transporter like domains"/>
    <property type="match status" value="1"/>
</dbReference>
<evidence type="ECO:0000313" key="10">
    <source>
        <dbReference type="Proteomes" id="UP001558652"/>
    </source>
</evidence>
<keyword evidence="5 7" id="KW-1133">Transmembrane helix</keyword>
<dbReference type="InterPro" id="IPR020846">
    <property type="entry name" value="MFS_dom"/>
</dbReference>
<feature type="transmembrane region" description="Helical" evidence="7">
    <location>
        <begin position="99"/>
        <end position="118"/>
    </location>
</feature>
<feature type="transmembrane region" description="Helical" evidence="7">
    <location>
        <begin position="242"/>
        <end position="263"/>
    </location>
</feature>
<feature type="domain" description="Major facilitator superfamily (MFS) profile" evidence="8">
    <location>
        <begin position="1"/>
        <end position="356"/>
    </location>
</feature>
<feature type="transmembrane region" description="Helical" evidence="7">
    <location>
        <begin position="306"/>
        <end position="328"/>
    </location>
</feature>
<feature type="transmembrane region" description="Helical" evidence="7">
    <location>
        <begin position="64"/>
        <end position="87"/>
    </location>
</feature>
<evidence type="ECO:0000256" key="7">
    <source>
        <dbReference type="SAM" id="Phobius"/>
    </source>
</evidence>
<comment type="subcellular location">
    <subcellularLocation>
        <location evidence="1">Membrane</location>
        <topology evidence="1">Multi-pass membrane protein</topology>
    </subcellularLocation>
</comment>
<organism evidence="9 10">
    <name type="scientific">Ranatra chinensis</name>
    <dbReference type="NCBI Taxonomy" id="642074"/>
    <lineage>
        <taxon>Eukaryota</taxon>
        <taxon>Metazoa</taxon>
        <taxon>Ecdysozoa</taxon>
        <taxon>Arthropoda</taxon>
        <taxon>Hexapoda</taxon>
        <taxon>Insecta</taxon>
        <taxon>Pterygota</taxon>
        <taxon>Neoptera</taxon>
        <taxon>Paraneoptera</taxon>
        <taxon>Hemiptera</taxon>
        <taxon>Heteroptera</taxon>
        <taxon>Panheteroptera</taxon>
        <taxon>Nepomorpha</taxon>
        <taxon>Nepidae</taxon>
        <taxon>Ranatrinae</taxon>
        <taxon>Ranatra</taxon>
    </lineage>
</organism>
<dbReference type="Proteomes" id="UP001558652">
    <property type="component" value="Unassembled WGS sequence"/>
</dbReference>
<sequence length="356" mass="40469">MASKRRNMFYENKKQETTEIGMFLGTFVWGAMSDTLGRKYVMIVCLLLDFLASLATSFSFHKWFLLACRTVNGFGVVGTTSLVFAYMGEFLYPEQRDTLLLSLELFWSLGLTYIPGLLILRMDFSTDIGFTTYNPWNLFVFVSGLTSLLALLALVSLPESPKFLMTDGQLEKTRNILVRMFTVNTRRPESEYPVHLVIDPVTIRRYMRLEGRHVSMRQESTVYIKGLGAAHMNLFRTLPVRIAKTCLIDFAVSFSYWSLVLWIPELLYRHQMYTKGGEGVSLCEAATGVPGGGQDAECQSRIDNDVFYHSLTICASCIPTTLVVYLMIMYIDKRIVLGNPFSPSILYPCSNLTSYR</sequence>
<name>A0ABD0YLX9_9HEMI</name>
<keyword evidence="10" id="KW-1185">Reference proteome</keyword>